<dbReference type="EMBL" id="BTSY01000003">
    <property type="protein sequence ID" value="GMT20383.1"/>
    <property type="molecule type" value="Genomic_DNA"/>
</dbReference>
<proteinExistence type="predicted"/>
<sequence>WRKTKDLGDVYVQKQQLMTTPLESPAAQLVPAALSKIVSIIEKMTFSSTPEYGKIHGLIYSMEQMGKKELGGKPFRPGWIGEVANPANTVFKTEPVDGVETREMRKRREYENRCRAEGK</sequence>
<dbReference type="AlphaFoldDB" id="A0AAV5VPV2"/>
<organism evidence="1 2">
    <name type="scientific">Pristionchus fissidentatus</name>
    <dbReference type="NCBI Taxonomy" id="1538716"/>
    <lineage>
        <taxon>Eukaryota</taxon>
        <taxon>Metazoa</taxon>
        <taxon>Ecdysozoa</taxon>
        <taxon>Nematoda</taxon>
        <taxon>Chromadorea</taxon>
        <taxon>Rhabditida</taxon>
        <taxon>Rhabditina</taxon>
        <taxon>Diplogasteromorpha</taxon>
        <taxon>Diplogasteroidea</taxon>
        <taxon>Neodiplogasteridae</taxon>
        <taxon>Pristionchus</taxon>
    </lineage>
</organism>
<reference evidence="1" key="1">
    <citation type="submission" date="2023-10" db="EMBL/GenBank/DDBJ databases">
        <title>Genome assembly of Pristionchus species.</title>
        <authorList>
            <person name="Yoshida K."/>
            <person name="Sommer R.J."/>
        </authorList>
    </citation>
    <scope>NUCLEOTIDE SEQUENCE</scope>
    <source>
        <strain evidence="1">RS5133</strain>
    </source>
</reference>
<evidence type="ECO:0000313" key="1">
    <source>
        <dbReference type="EMBL" id="GMT20383.1"/>
    </source>
</evidence>
<feature type="non-terminal residue" evidence="1">
    <location>
        <position position="1"/>
    </location>
</feature>
<name>A0AAV5VPV2_9BILA</name>
<gene>
    <name evidence="1" type="ORF">PFISCL1PPCAC_11680</name>
</gene>
<protein>
    <submittedName>
        <fullName evidence="1">Uncharacterized protein</fullName>
    </submittedName>
</protein>
<keyword evidence="2" id="KW-1185">Reference proteome</keyword>
<feature type="non-terminal residue" evidence="1">
    <location>
        <position position="119"/>
    </location>
</feature>
<dbReference type="Proteomes" id="UP001432322">
    <property type="component" value="Unassembled WGS sequence"/>
</dbReference>
<evidence type="ECO:0000313" key="2">
    <source>
        <dbReference type="Proteomes" id="UP001432322"/>
    </source>
</evidence>
<accession>A0AAV5VPV2</accession>
<comment type="caution">
    <text evidence="1">The sequence shown here is derived from an EMBL/GenBank/DDBJ whole genome shotgun (WGS) entry which is preliminary data.</text>
</comment>